<dbReference type="InterPro" id="IPR029062">
    <property type="entry name" value="Class_I_gatase-like"/>
</dbReference>
<comment type="caution">
    <text evidence="3">The sequence shown here is derived from an EMBL/GenBank/DDBJ whole genome shotgun (WGS) entry which is preliminary data.</text>
</comment>
<gene>
    <name evidence="3" type="ORF">GGR28_002168</name>
</gene>
<dbReference type="RefSeq" id="WP_183495787.1">
    <property type="nucleotide sequence ID" value="NZ_JACIFF010000005.1"/>
</dbReference>
<evidence type="ECO:0000313" key="4">
    <source>
        <dbReference type="Proteomes" id="UP000576209"/>
    </source>
</evidence>
<keyword evidence="1" id="KW-0732">Signal</keyword>
<evidence type="ECO:0000256" key="1">
    <source>
        <dbReference type="SAM" id="SignalP"/>
    </source>
</evidence>
<dbReference type="PANTHER" id="PTHR40469:SF2">
    <property type="entry name" value="GALACTOSE-BINDING DOMAIN-LIKE SUPERFAMILY PROTEIN"/>
    <property type="match status" value="1"/>
</dbReference>
<dbReference type="Gene3D" id="3.40.50.880">
    <property type="match status" value="1"/>
</dbReference>
<evidence type="ECO:0000259" key="2">
    <source>
        <dbReference type="Pfam" id="PF06283"/>
    </source>
</evidence>
<keyword evidence="4" id="KW-1185">Reference proteome</keyword>
<evidence type="ECO:0000313" key="3">
    <source>
        <dbReference type="EMBL" id="MBB4079543.1"/>
    </source>
</evidence>
<feature type="domain" description="ThuA-like" evidence="2">
    <location>
        <begin position="28"/>
        <end position="248"/>
    </location>
</feature>
<sequence>MQSRPFTPLLSLLFCALLSGGLSAQQFRALLITETAGWHHPSITAGIPALQALAKRHDFVLDRQQDAIPLSDKGLENYDVIIMLSTTGDIFTDEEQAAFERFIQSGKGYVGIHAASDTEYDWPWYTQLVGHMFHVHPQNQTAMFDVVDANFPGLERWPARLLWTDEIYDFSPATVDDLNYLITVDEQTYDPQVDWGTKKSDGMGDFHPIAWYHDFDGGRAFYTALGHIDDTYKDDLFLQHIYGGIYWAATGKGLKTTK</sequence>
<name>A0A840E6G6_9BACT</name>
<dbReference type="PANTHER" id="PTHR40469">
    <property type="entry name" value="SECRETED GLYCOSYL HYDROLASE"/>
    <property type="match status" value="1"/>
</dbReference>
<reference evidence="3 4" key="1">
    <citation type="submission" date="2020-08" db="EMBL/GenBank/DDBJ databases">
        <title>Genomic Encyclopedia of Type Strains, Phase IV (KMG-IV): sequencing the most valuable type-strain genomes for metagenomic binning, comparative biology and taxonomic classification.</title>
        <authorList>
            <person name="Goeker M."/>
        </authorList>
    </citation>
    <scope>NUCLEOTIDE SEQUENCE [LARGE SCALE GENOMIC DNA]</scope>
    <source>
        <strain evidence="3 4">DSM 105137</strain>
    </source>
</reference>
<accession>A0A840E6G6</accession>
<dbReference type="AlphaFoldDB" id="A0A840E6G6"/>
<feature type="chain" id="PRO_5032640851" description="ThuA-like domain-containing protein" evidence="1">
    <location>
        <begin position="25"/>
        <end position="258"/>
    </location>
</feature>
<dbReference type="InterPro" id="IPR029010">
    <property type="entry name" value="ThuA-like"/>
</dbReference>
<dbReference type="SUPFAM" id="SSF52317">
    <property type="entry name" value="Class I glutamine amidotransferase-like"/>
    <property type="match status" value="1"/>
</dbReference>
<protein>
    <recommendedName>
        <fullName evidence="2">ThuA-like domain-containing protein</fullName>
    </recommendedName>
</protein>
<proteinExistence type="predicted"/>
<feature type="signal peptide" evidence="1">
    <location>
        <begin position="1"/>
        <end position="24"/>
    </location>
</feature>
<dbReference type="Pfam" id="PF06283">
    <property type="entry name" value="ThuA"/>
    <property type="match status" value="1"/>
</dbReference>
<dbReference type="EMBL" id="JACIFF010000005">
    <property type="protein sequence ID" value="MBB4079543.1"/>
    <property type="molecule type" value="Genomic_DNA"/>
</dbReference>
<dbReference type="Proteomes" id="UP000576209">
    <property type="component" value="Unassembled WGS sequence"/>
</dbReference>
<organism evidence="3 4">
    <name type="scientific">Neolewinella aquimaris</name>
    <dbReference type="NCBI Taxonomy" id="1835722"/>
    <lineage>
        <taxon>Bacteria</taxon>
        <taxon>Pseudomonadati</taxon>
        <taxon>Bacteroidota</taxon>
        <taxon>Saprospiria</taxon>
        <taxon>Saprospirales</taxon>
        <taxon>Lewinellaceae</taxon>
        <taxon>Neolewinella</taxon>
    </lineage>
</organism>